<proteinExistence type="predicted"/>
<dbReference type="SUPFAM" id="SSF56112">
    <property type="entry name" value="Protein kinase-like (PK-like)"/>
    <property type="match status" value="1"/>
</dbReference>
<dbReference type="PANTHER" id="PTHR43173">
    <property type="entry name" value="ABC1 FAMILY PROTEIN"/>
    <property type="match status" value="1"/>
</dbReference>
<dbReference type="RefSeq" id="XP_007515007.1">
    <property type="nucleotide sequence ID" value="XM_007514945.1"/>
</dbReference>
<reference evidence="3 4" key="1">
    <citation type="submission" date="2011-10" db="EMBL/GenBank/DDBJ databases">
        <authorList>
            <person name="Genoscope - CEA"/>
        </authorList>
    </citation>
    <scope>NUCLEOTIDE SEQUENCE [LARGE SCALE GENOMIC DNA]</scope>
    <source>
        <strain evidence="3 4">RCC 1105</strain>
    </source>
</reference>
<feature type="region of interest" description="Disordered" evidence="1">
    <location>
        <begin position="15"/>
        <end position="90"/>
    </location>
</feature>
<evidence type="ECO:0000313" key="3">
    <source>
        <dbReference type="EMBL" id="CCO15247.1"/>
    </source>
</evidence>
<sequence length="567" mass="62298">MSFTAENAFRAPHFSSSSLRRCCSPPRALKSSSRGNVKRHHLRRRRAMLTRAEYNALPSSPSSSRTKTDDRGRSSSFTSTSSRNSPEEVLRRAEELQALVRDIAQVASSTGPAGVSRTIQAARAIFELGVKTIQSGNLERMTAPSALRQLFEALGATYIKFGQFIASTPSAFPKEFVDEFQKCLDDTPPVSFGEIKRILEEEGLDIDREFYSIDPKPLATASVAQVHAAVLKGSNKEVVVKVLKPGVEDVLKADLSFALVASKVLTFLNPELNRASLVDIVSDLRSSMMEETDFRKEAKNVRDFTRFIESSKLESLATAPFIYEKLSSKKVLVMERLYGSPLTNLEDVENELKKNGRVAMNPLNPSVKLSAEDVLVNALNVWFSSVLACETFHADVHAGNLLALSDGRVGFIDFGIVGSLSVETYESVRAFFAATATRDYDKMALSLITMGAAEKDVDASKFANDLREVYKALDEIEPTVVVDERSQTAAVSVDQLEAQNVALKIIQAGEENGVKFPRAFGALLKQILYFDRYITALAPDVSAIDDERLDFVDAVVVDVGDVGKRIP</sequence>
<dbReference type="InterPro" id="IPR011009">
    <property type="entry name" value="Kinase-like_dom_sf"/>
</dbReference>
<evidence type="ECO:0000256" key="1">
    <source>
        <dbReference type="SAM" id="MobiDB-lite"/>
    </source>
</evidence>
<dbReference type="KEGG" id="bpg:Bathy02g01620"/>
<feature type="compositionally biased region" description="Basic residues" evidence="1">
    <location>
        <begin position="36"/>
        <end position="48"/>
    </location>
</feature>
<dbReference type="EMBL" id="FO082277">
    <property type="protein sequence ID" value="CCO15247.1"/>
    <property type="molecule type" value="Genomic_DNA"/>
</dbReference>
<dbReference type="eggNOG" id="KOG1235">
    <property type="taxonomic scope" value="Eukaryota"/>
</dbReference>
<protein>
    <recommendedName>
        <fullName evidence="2">ABC1 atypical kinase-like domain-containing protein</fullName>
    </recommendedName>
</protein>
<evidence type="ECO:0000259" key="2">
    <source>
        <dbReference type="Pfam" id="PF03109"/>
    </source>
</evidence>
<dbReference type="PANTHER" id="PTHR43173:SF22">
    <property type="entry name" value="OS07G0227800 PROTEIN"/>
    <property type="match status" value="1"/>
</dbReference>
<dbReference type="GO" id="GO:0010287">
    <property type="term" value="C:plastoglobule"/>
    <property type="evidence" value="ECO:0007669"/>
    <property type="project" value="TreeGrafter"/>
</dbReference>
<dbReference type="CDD" id="cd05121">
    <property type="entry name" value="ABC1_ADCK3-like"/>
    <property type="match status" value="1"/>
</dbReference>
<feature type="compositionally biased region" description="Low complexity" evidence="1">
    <location>
        <begin position="15"/>
        <end position="27"/>
    </location>
</feature>
<dbReference type="OrthoDB" id="427480at2759"/>
<dbReference type="InterPro" id="IPR004147">
    <property type="entry name" value="ABC1_dom"/>
</dbReference>
<dbReference type="Proteomes" id="UP000198341">
    <property type="component" value="Chromosome 2"/>
</dbReference>
<dbReference type="GO" id="GO:0005886">
    <property type="term" value="C:plasma membrane"/>
    <property type="evidence" value="ECO:0007669"/>
    <property type="project" value="TreeGrafter"/>
</dbReference>
<accession>K8EBE1</accession>
<dbReference type="InterPro" id="IPR051130">
    <property type="entry name" value="Mito_struct-func_regulator"/>
</dbReference>
<name>K8EBE1_9CHLO</name>
<evidence type="ECO:0000313" key="4">
    <source>
        <dbReference type="Proteomes" id="UP000198341"/>
    </source>
</evidence>
<dbReference type="AlphaFoldDB" id="K8EBE1"/>
<dbReference type="Pfam" id="PF03109">
    <property type="entry name" value="ABC1"/>
    <property type="match status" value="1"/>
</dbReference>
<gene>
    <name evidence="3" type="ORF">Bathy02g01620</name>
</gene>
<feature type="domain" description="ABC1 atypical kinase-like" evidence="2">
    <location>
        <begin position="185"/>
        <end position="444"/>
    </location>
</feature>
<organism evidence="3 4">
    <name type="scientific">Bathycoccus prasinos</name>
    <dbReference type="NCBI Taxonomy" id="41875"/>
    <lineage>
        <taxon>Eukaryota</taxon>
        <taxon>Viridiplantae</taxon>
        <taxon>Chlorophyta</taxon>
        <taxon>Mamiellophyceae</taxon>
        <taxon>Mamiellales</taxon>
        <taxon>Bathycoccaceae</taxon>
        <taxon>Bathycoccus</taxon>
    </lineage>
</organism>
<feature type="compositionally biased region" description="Low complexity" evidence="1">
    <location>
        <begin position="74"/>
        <end position="84"/>
    </location>
</feature>
<keyword evidence="4" id="KW-1185">Reference proteome</keyword>
<dbReference type="GeneID" id="19017276"/>